<dbReference type="PROSITE" id="PS50011">
    <property type="entry name" value="PROTEIN_KINASE_DOM"/>
    <property type="match status" value="1"/>
</dbReference>
<evidence type="ECO:0000256" key="2">
    <source>
        <dbReference type="ARBA" id="ARBA00022741"/>
    </source>
</evidence>
<evidence type="ECO:0000259" key="6">
    <source>
        <dbReference type="PROSITE" id="PS50011"/>
    </source>
</evidence>
<dbReference type="InterPro" id="IPR011009">
    <property type="entry name" value="Kinase-like_dom_sf"/>
</dbReference>
<evidence type="ECO:0000256" key="4">
    <source>
        <dbReference type="ARBA" id="ARBA00022840"/>
    </source>
</evidence>
<accession>A0ABR4AP62</accession>
<keyword evidence="2" id="KW-0547">Nucleotide-binding</keyword>
<feature type="compositionally biased region" description="Basic and acidic residues" evidence="5">
    <location>
        <begin position="330"/>
        <end position="340"/>
    </location>
</feature>
<dbReference type="SMART" id="SM00220">
    <property type="entry name" value="S_TKc"/>
    <property type="match status" value="1"/>
</dbReference>
<keyword evidence="4" id="KW-0067">ATP-binding</keyword>
<evidence type="ECO:0000256" key="1">
    <source>
        <dbReference type="ARBA" id="ARBA00022679"/>
    </source>
</evidence>
<dbReference type="PROSITE" id="PS00108">
    <property type="entry name" value="PROTEIN_KINASE_ST"/>
    <property type="match status" value="1"/>
</dbReference>
<dbReference type="InterPro" id="IPR000719">
    <property type="entry name" value="Prot_kinase_dom"/>
</dbReference>
<name>A0ABR4AP62_9LECA</name>
<feature type="compositionally biased region" description="Polar residues" evidence="5">
    <location>
        <begin position="291"/>
        <end position="302"/>
    </location>
</feature>
<reference evidence="7 8" key="1">
    <citation type="submission" date="2024-09" db="EMBL/GenBank/DDBJ databases">
        <title>Rethinking Asexuality: The Enigmatic Case of Functional Sexual Genes in Lepraria (Stereocaulaceae).</title>
        <authorList>
            <person name="Doellman M."/>
            <person name="Sun Y."/>
            <person name="Barcenas-Pena A."/>
            <person name="Lumbsch H.T."/>
            <person name="Grewe F."/>
        </authorList>
    </citation>
    <scope>NUCLEOTIDE SEQUENCE [LARGE SCALE GENOMIC DNA]</scope>
    <source>
        <strain evidence="7 8">Grewe 0041</strain>
    </source>
</reference>
<dbReference type="CDD" id="cd14014">
    <property type="entry name" value="STKc_PknB_like"/>
    <property type="match status" value="1"/>
</dbReference>
<evidence type="ECO:0000256" key="3">
    <source>
        <dbReference type="ARBA" id="ARBA00022777"/>
    </source>
</evidence>
<dbReference type="Gene3D" id="3.30.200.20">
    <property type="entry name" value="Phosphorylase Kinase, domain 1"/>
    <property type="match status" value="1"/>
</dbReference>
<feature type="domain" description="Protein kinase" evidence="6">
    <location>
        <begin position="1"/>
        <end position="264"/>
    </location>
</feature>
<gene>
    <name evidence="7" type="ORF">ABVK25_011463</name>
</gene>
<keyword evidence="3" id="KW-0418">Kinase</keyword>
<dbReference type="InterPro" id="IPR008271">
    <property type="entry name" value="Ser/Thr_kinase_AS"/>
</dbReference>
<sequence>MGYVVAATHEQLGQRVAVKLLVPELCENQDSVTRFLREARAAVRIQSEHVARVLDVGELTNGAPYMVMEFLSGRDLAEELDLPGQLEVSQAIDYVLQASEAVAEAHSIGVIHRDLKPANLFLTHRPDGSSLVKVLDFGISKAINVDDSALEPAPSLTATHSLLGSPAYMSPEQIRRPKSVDIRTDIWSLGSILFELLVREPPFNAESPLALLAAVVSDPLPDIRERRPDVSPELAAVIEKCLEKKPEHRYQTVGELAEALAPFAPYSQPSVSRISGILRSASLRPLPADKSISSQRTLQSAGPATPHPLSEQPTEALRVQVITPAPVIHVHSEKSTRTDWEASPDDGGRSRRRVVAIPRSTPKRRARPPSWPRSRRSGRPPSVLAVGMPSASVASCRRR</sequence>
<feature type="region of interest" description="Disordered" evidence="5">
    <location>
        <begin position="328"/>
        <end position="399"/>
    </location>
</feature>
<proteinExistence type="predicted"/>
<dbReference type="EMBL" id="JBHFEH010000098">
    <property type="protein sequence ID" value="KAL2047534.1"/>
    <property type="molecule type" value="Genomic_DNA"/>
</dbReference>
<dbReference type="Proteomes" id="UP001590951">
    <property type="component" value="Unassembled WGS sequence"/>
</dbReference>
<dbReference type="Gene3D" id="1.10.510.10">
    <property type="entry name" value="Transferase(Phosphotransferase) domain 1"/>
    <property type="match status" value="1"/>
</dbReference>
<evidence type="ECO:0000313" key="7">
    <source>
        <dbReference type="EMBL" id="KAL2047534.1"/>
    </source>
</evidence>
<evidence type="ECO:0000313" key="8">
    <source>
        <dbReference type="Proteomes" id="UP001590951"/>
    </source>
</evidence>
<feature type="compositionally biased region" description="Basic residues" evidence="5">
    <location>
        <begin position="361"/>
        <end position="378"/>
    </location>
</feature>
<dbReference type="PANTHER" id="PTHR43289:SF6">
    <property type="entry name" value="SERINE_THREONINE-PROTEIN KINASE NEKL-3"/>
    <property type="match status" value="1"/>
</dbReference>
<keyword evidence="8" id="KW-1185">Reference proteome</keyword>
<comment type="caution">
    <text evidence="7">The sequence shown here is derived from an EMBL/GenBank/DDBJ whole genome shotgun (WGS) entry which is preliminary data.</text>
</comment>
<protein>
    <recommendedName>
        <fullName evidence="6">Protein kinase domain-containing protein</fullName>
    </recommendedName>
</protein>
<dbReference type="PANTHER" id="PTHR43289">
    <property type="entry name" value="MITOGEN-ACTIVATED PROTEIN KINASE KINASE KINASE 20-RELATED"/>
    <property type="match status" value="1"/>
</dbReference>
<feature type="region of interest" description="Disordered" evidence="5">
    <location>
        <begin position="288"/>
        <end position="312"/>
    </location>
</feature>
<evidence type="ECO:0000256" key="5">
    <source>
        <dbReference type="SAM" id="MobiDB-lite"/>
    </source>
</evidence>
<keyword evidence="1" id="KW-0808">Transferase</keyword>
<dbReference type="Pfam" id="PF00069">
    <property type="entry name" value="Pkinase"/>
    <property type="match status" value="1"/>
</dbReference>
<organism evidence="7 8">
    <name type="scientific">Lepraria finkii</name>
    <dbReference type="NCBI Taxonomy" id="1340010"/>
    <lineage>
        <taxon>Eukaryota</taxon>
        <taxon>Fungi</taxon>
        <taxon>Dikarya</taxon>
        <taxon>Ascomycota</taxon>
        <taxon>Pezizomycotina</taxon>
        <taxon>Lecanoromycetes</taxon>
        <taxon>OSLEUM clade</taxon>
        <taxon>Lecanoromycetidae</taxon>
        <taxon>Lecanorales</taxon>
        <taxon>Lecanorineae</taxon>
        <taxon>Stereocaulaceae</taxon>
        <taxon>Lepraria</taxon>
    </lineage>
</organism>
<dbReference type="SUPFAM" id="SSF56112">
    <property type="entry name" value="Protein kinase-like (PK-like)"/>
    <property type="match status" value="1"/>
</dbReference>